<protein>
    <submittedName>
        <fullName evidence="2">Uncharacterized protein</fullName>
    </submittedName>
</protein>
<evidence type="ECO:0000313" key="3">
    <source>
        <dbReference type="Proteomes" id="UP000603141"/>
    </source>
</evidence>
<gene>
    <name evidence="2" type="ORF">JIN85_10245</name>
</gene>
<evidence type="ECO:0000256" key="1">
    <source>
        <dbReference type="SAM" id="MobiDB-lite"/>
    </source>
</evidence>
<feature type="compositionally biased region" description="Basic and acidic residues" evidence="1">
    <location>
        <begin position="58"/>
        <end position="75"/>
    </location>
</feature>
<evidence type="ECO:0000313" key="2">
    <source>
        <dbReference type="EMBL" id="MBK1882796.1"/>
    </source>
</evidence>
<dbReference type="Proteomes" id="UP000603141">
    <property type="component" value="Unassembled WGS sequence"/>
</dbReference>
<sequence length="417" mass="45126">MKSVRLSQIPWVHGAWGTVAIASFVIGSQMFPKHGGAADSSQDHAANSGGSGWFGSAGRRDTDGSSDKRSARLGDRASFSQDRAAVVLTGRDIEDLGETFRKAGSPIERRLAFDKLLQGLTAENATLIREQIADLPDNSPEFREFHYAWGAIGGAKAVAFGADTDKNDMTATIAGWASADSHAAIEWLNGLADDPSLSKLFADKGIDVEQMKNRLMIGVVYGLSDSDPQAASDLVLQRAQDGDGRANWMMGMVAEKMLRSEDTQAAAEWAQDLPPGTARAAALSKIAESYSREDPQQTVQWLESIPGGEDTSNAMQSAFADWARKNPEASGEYINQMPASSQKDWAINGFATNVVGKDPQTAIAWANSVQDPKVREDTLIRTGQIYYHRVDKEAAKNWLATSGLSPEAQEQIIHPRR</sequence>
<name>A0A934S8I0_9BACT</name>
<dbReference type="AlphaFoldDB" id="A0A934S8I0"/>
<dbReference type="EMBL" id="JAENIJ010000014">
    <property type="protein sequence ID" value="MBK1882796.1"/>
    <property type="molecule type" value="Genomic_DNA"/>
</dbReference>
<feature type="region of interest" description="Disordered" evidence="1">
    <location>
        <begin position="35"/>
        <end position="76"/>
    </location>
</feature>
<proteinExistence type="predicted"/>
<organism evidence="2 3">
    <name type="scientific">Luteolibacter pohnpeiensis</name>
    <dbReference type="NCBI Taxonomy" id="454153"/>
    <lineage>
        <taxon>Bacteria</taxon>
        <taxon>Pseudomonadati</taxon>
        <taxon>Verrucomicrobiota</taxon>
        <taxon>Verrucomicrobiia</taxon>
        <taxon>Verrucomicrobiales</taxon>
        <taxon>Verrucomicrobiaceae</taxon>
        <taxon>Luteolibacter</taxon>
    </lineage>
</organism>
<reference evidence="2" key="1">
    <citation type="submission" date="2021-01" db="EMBL/GenBank/DDBJ databases">
        <title>Modified the classification status of verrucomicrobia.</title>
        <authorList>
            <person name="Feng X."/>
        </authorList>
    </citation>
    <scope>NUCLEOTIDE SEQUENCE</scope>
    <source>
        <strain evidence="2">KCTC 22041</strain>
    </source>
</reference>
<accession>A0A934S8I0</accession>
<comment type="caution">
    <text evidence="2">The sequence shown here is derived from an EMBL/GenBank/DDBJ whole genome shotgun (WGS) entry which is preliminary data.</text>
</comment>
<dbReference type="RefSeq" id="WP_200270294.1">
    <property type="nucleotide sequence ID" value="NZ_JAENIJ010000014.1"/>
</dbReference>
<keyword evidence="3" id="KW-1185">Reference proteome</keyword>